<proteinExistence type="inferred from homology"/>
<evidence type="ECO:0000313" key="20">
    <source>
        <dbReference type="EMBL" id="PNG25144.1"/>
    </source>
</evidence>
<evidence type="ECO:0000256" key="2">
    <source>
        <dbReference type="ARBA" id="ARBA00004429"/>
    </source>
</evidence>
<dbReference type="InterPro" id="IPR001757">
    <property type="entry name" value="P_typ_ATPase"/>
</dbReference>
<comment type="function">
    <text evidence="1">Mediates magnesium influx to the cytosol.</text>
</comment>
<dbReference type="Gene3D" id="3.40.50.1000">
    <property type="entry name" value="HAD superfamily/HAD-like"/>
    <property type="match status" value="1"/>
</dbReference>
<feature type="transmembrane region" description="Helical" evidence="18">
    <location>
        <begin position="764"/>
        <end position="784"/>
    </location>
</feature>
<keyword evidence="9 18" id="KW-0812">Transmembrane</keyword>
<dbReference type="NCBIfam" id="TIGR01494">
    <property type="entry name" value="ATPase_P-type"/>
    <property type="match status" value="2"/>
</dbReference>
<dbReference type="Pfam" id="PF00690">
    <property type="entry name" value="Cation_ATPase_N"/>
    <property type="match status" value="1"/>
</dbReference>
<dbReference type="AlphaFoldDB" id="A0A2J7TEF2"/>
<dbReference type="RefSeq" id="WP_102844570.1">
    <property type="nucleotide sequence ID" value="NZ_PDZR01000019.1"/>
</dbReference>
<dbReference type="GO" id="GO:0016887">
    <property type="term" value="F:ATP hydrolysis activity"/>
    <property type="evidence" value="ECO:0007669"/>
    <property type="project" value="InterPro"/>
</dbReference>
<evidence type="ECO:0000256" key="18">
    <source>
        <dbReference type="SAM" id="Phobius"/>
    </source>
</evidence>
<sequence length="868" mass="92510">MNLMQGRSEASPGLKSDEIGAEDIWKAPTAQLLVRLSTTPAGLSAAEAQARLAAFGPNNAAAVKRSPLWLQFLSRFRNPLVIILLAASGLSAATGDIVSFAIVGAIVMLSMTLDFIQEVRAQDAVEALRRSVAVKASVRRDGAILCVPIDTVVPGDVVELIAGDLVPADSRLLESRDLFINQALLTGEPYPAEKQATETASGAENPAGAVNAVFAGTSVISGSATIVICRTGALTALGHLATSLAEKPPATAFTVGIGRFGMLIMRLTLLMVVFVLVVNISFHRPLLESLLFALALAVGLTPELLPMIVTVTLARSAMALSKRKVIVKRLSAIHDLGAMDMLCTDKTGTLTEASIKLVHVIDGRGAESASAFAYAFINSRFETGMKSPLDEAILAAHPFDMAGWTKIDEVPFDFERRRVSVLAAHEGKRRLIVKGAPEDLLRLSVRYEAANGEEQALDPETRRAFEATLEKIGAQGFRALGVASHAVDDVCPAAAIVDECNLVFAGFAVFLDPPKASAGATIQAMADAGVAVKVLTGDNEIVSRHVFSEIGVPVTGVLTGDAMTHLSDEALLGQLPQINLFCRVNPQQKLRILLALKRLGYIVGFMGDGINDAPALHAADVGISVDGAADVARAAADLILLEHDLSVVREAVVGGRQTVQNVSKYVLMASSSNFGNMFSMAGASLFLPFLPMLPIQILLNNLLYDVSEIAIPFDGVDPEAIALPVKWDIGFIERFMLVFGPVSSIFDFLTFYALIAVFGAGESLFQTGWFMESLATQVLVVFAIRTRRLFFRSRPNGFLIAMALGVVAVAIGLPLSPIGHWFGFVTPPPLFFAYLIGATLAYLALVELVKAMFYRAVGAPSPRRARPR</sequence>
<dbReference type="GO" id="GO:0005524">
    <property type="term" value="F:ATP binding"/>
    <property type="evidence" value="ECO:0007669"/>
    <property type="project" value="UniProtKB-KW"/>
</dbReference>
<dbReference type="InterPro" id="IPR023298">
    <property type="entry name" value="ATPase_P-typ_TM_dom_sf"/>
</dbReference>
<name>A0A2J7TEF2_METSI</name>
<dbReference type="SMART" id="SM00831">
    <property type="entry name" value="Cation_ATPase_N"/>
    <property type="match status" value="1"/>
</dbReference>
<feature type="transmembrane region" description="Helical" evidence="18">
    <location>
        <begin position="831"/>
        <end position="854"/>
    </location>
</feature>
<feature type="transmembrane region" description="Helical" evidence="18">
    <location>
        <begin position="796"/>
        <end position="819"/>
    </location>
</feature>
<dbReference type="InterPro" id="IPR004014">
    <property type="entry name" value="ATPase_P-typ_cation-transptr_N"/>
</dbReference>
<keyword evidence="13" id="KW-1278">Translocase</keyword>
<dbReference type="SUPFAM" id="SSF81665">
    <property type="entry name" value="Calcium ATPase, transmembrane domain M"/>
    <property type="match status" value="1"/>
</dbReference>
<dbReference type="PROSITE" id="PS00154">
    <property type="entry name" value="ATPASE_E1_E2"/>
    <property type="match status" value="1"/>
</dbReference>
<keyword evidence="11" id="KW-0067">ATP-binding</keyword>
<evidence type="ECO:0000256" key="14">
    <source>
        <dbReference type="ARBA" id="ARBA00022989"/>
    </source>
</evidence>
<evidence type="ECO:0000256" key="15">
    <source>
        <dbReference type="ARBA" id="ARBA00023136"/>
    </source>
</evidence>
<keyword evidence="6" id="KW-1003">Cell membrane</keyword>
<keyword evidence="15 18" id="KW-0472">Membrane</keyword>
<dbReference type="SFLD" id="SFLDS00003">
    <property type="entry name" value="Haloacid_Dehalogenase"/>
    <property type="match status" value="1"/>
</dbReference>
<gene>
    <name evidence="20" type="primary">mgtA</name>
    <name evidence="20" type="ORF">CR492_15175</name>
</gene>
<evidence type="ECO:0000256" key="6">
    <source>
        <dbReference type="ARBA" id="ARBA00022475"/>
    </source>
</evidence>
<dbReference type="InterPro" id="IPR023214">
    <property type="entry name" value="HAD_sf"/>
</dbReference>
<keyword evidence="10" id="KW-0547">Nucleotide-binding</keyword>
<dbReference type="Pfam" id="PF00689">
    <property type="entry name" value="Cation_ATPase_C"/>
    <property type="match status" value="1"/>
</dbReference>
<dbReference type="SUPFAM" id="SSF81653">
    <property type="entry name" value="Calcium ATPase, transduction domain A"/>
    <property type="match status" value="1"/>
</dbReference>
<keyword evidence="8" id="KW-0597">Phosphoprotein</keyword>
<dbReference type="EC" id="7.2.2.14" evidence="4"/>
<feature type="transmembrane region" description="Helical" evidence="18">
    <location>
        <begin position="80"/>
        <end position="109"/>
    </location>
</feature>
<evidence type="ECO:0000313" key="21">
    <source>
        <dbReference type="Proteomes" id="UP000236286"/>
    </source>
</evidence>
<keyword evidence="14 18" id="KW-1133">Transmembrane helix</keyword>
<keyword evidence="7" id="KW-0997">Cell inner membrane</keyword>
<comment type="catalytic activity">
    <reaction evidence="17">
        <text>Mg(2+)(out) + ATP + H2O = Mg(2+)(in) + ADP + phosphate + H(+)</text>
        <dbReference type="Rhea" id="RHEA:10260"/>
        <dbReference type="ChEBI" id="CHEBI:15377"/>
        <dbReference type="ChEBI" id="CHEBI:15378"/>
        <dbReference type="ChEBI" id="CHEBI:18420"/>
        <dbReference type="ChEBI" id="CHEBI:30616"/>
        <dbReference type="ChEBI" id="CHEBI:43474"/>
        <dbReference type="ChEBI" id="CHEBI:456216"/>
        <dbReference type="EC" id="7.2.2.14"/>
    </reaction>
</comment>
<reference evidence="20 21" key="1">
    <citation type="submission" date="2017-10" db="EMBL/GenBank/DDBJ databases">
        <title>Genome announcement of Methylocella silvestris TVC from permafrost.</title>
        <authorList>
            <person name="Wang J."/>
            <person name="Geng K."/>
            <person name="Ul-Haque F."/>
            <person name="Crombie A.T."/>
            <person name="Street L.E."/>
            <person name="Wookey P.A."/>
            <person name="Murrell J.C."/>
            <person name="Pratscher J."/>
        </authorList>
    </citation>
    <scope>NUCLEOTIDE SEQUENCE [LARGE SCALE GENOMIC DNA]</scope>
    <source>
        <strain evidence="20 21">TVC</strain>
    </source>
</reference>
<evidence type="ECO:0000256" key="8">
    <source>
        <dbReference type="ARBA" id="ARBA00022553"/>
    </source>
</evidence>
<dbReference type="PRINTS" id="PR01836">
    <property type="entry name" value="MGATPASE"/>
</dbReference>
<dbReference type="GO" id="GO:0005886">
    <property type="term" value="C:plasma membrane"/>
    <property type="evidence" value="ECO:0007669"/>
    <property type="project" value="UniProtKB-SubCell"/>
</dbReference>
<dbReference type="Gene3D" id="1.20.1110.10">
    <property type="entry name" value="Calcium-transporting ATPase, transmembrane domain"/>
    <property type="match status" value="1"/>
</dbReference>
<evidence type="ECO:0000259" key="19">
    <source>
        <dbReference type="SMART" id="SM00831"/>
    </source>
</evidence>
<dbReference type="Gene3D" id="2.70.150.10">
    <property type="entry name" value="Calcium-transporting ATPase, cytoplasmic transduction domain A"/>
    <property type="match status" value="1"/>
</dbReference>
<dbReference type="GO" id="GO:0015444">
    <property type="term" value="F:P-type magnesium transporter activity"/>
    <property type="evidence" value="ECO:0007669"/>
    <property type="project" value="UniProtKB-EC"/>
</dbReference>
<evidence type="ECO:0000256" key="1">
    <source>
        <dbReference type="ARBA" id="ARBA00003954"/>
    </source>
</evidence>
<dbReference type="InterPro" id="IPR023299">
    <property type="entry name" value="ATPase_P-typ_cyto_dom_N"/>
</dbReference>
<dbReference type="PANTHER" id="PTHR42861">
    <property type="entry name" value="CALCIUM-TRANSPORTING ATPASE"/>
    <property type="match status" value="1"/>
</dbReference>
<dbReference type="InterPro" id="IPR006415">
    <property type="entry name" value="P-type_ATPase_IIIB"/>
</dbReference>
<protein>
    <recommendedName>
        <fullName evidence="5">Magnesium-transporting ATPase, P-type 1</fullName>
        <ecNumber evidence="4">7.2.2.14</ecNumber>
    </recommendedName>
    <alternativeName>
        <fullName evidence="16">Mg(2+) transport ATPase, P-type 1</fullName>
    </alternativeName>
</protein>
<evidence type="ECO:0000256" key="13">
    <source>
        <dbReference type="ARBA" id="ARBA00022967"/>
    </source>
</evidence>
<dbReference type="Pfam" id="PF00122">
    <property type="entry name" value="E1-E2_ATPase"/>
    <property type="match status" value="1"/>
</dbReference>
<keyword evidence="12" id="KW-0460">Magnesium</keyword>
<evidence type="ECO:0000256" key="11">
    <source>
        <dbReference type="ARBA" id="ARBA00022840"/>
    </source>
</evidence>
<dbReference type="InterPro" id="IPR006068">
    <property type="entry name" value="ATPase_P-typ_cation-transptr_C"/>
</dbReference>
<dbReference type="InterPro" id="IPR008250">
    <property type="entry name" value="ATPase_P-typ_transduc_dom_A_sf"/>
</dbReference>
<comment type="caution">
    <text evidence="20">The sequence shown here is derived from an EMBL/GenBank/DDBJ whole genome shotgun (WGS) entry which is preliminary data.</text>
</comment>
<feature type="domain" description="Cation-transporting P-type ATPase N-terminal" evidence="19">
    <location>
        <begin position="23"/>
        <end position="96"/>
    </location>
</feature>
<evidence type="ECO:0000256" key="12">
    <source>
        <dbReference type="ARBA" id="ARBA00022842"/>
    </source>
</evidence>
<dbReference type="Pfam" id="PF13246">
    <property type="entry name" value="Cation_ATPase"/>
    <property type="match status" value="1"/>
</dbReference>
<dbReference type="SFLD" id="SFLDF00027">
    <property type="entry name" value="p-type_atpase"/>
    <property type="match status" value="1"/>
</dbReference>
<dbReference type="InterPro" id="IPR059000">
    <property type="entry name" value="ATPase_P-type_domA"/>
</dbReference>
<dbReference type="NCBIfam" id="TIGR01524">
    <property type="entry name" value="ATPase-IIIB_Mg"/>
    <property type="match status" value="1"/>
</dbReference>
<evidence type="ECO:0000256" key="5">
    <source>
        <dbReference type="ARBA" id="ARBA00013555"/>
    </source>
</evidence>
<dbReference type="OrthoDB" id="391538at2"/>
<dbReference type="EMBL" id="PDZR01000019">
    <property type="protein sequence ID" value="PNG25144.1"/>
    <property type="molecule type" value="Genomic_DNA"/>
</dbReference>
<dbReference type="SFLD" id="SFLDG00002">
    <property type="entry name" value="C1.7:_P-type_atpase_like"/>
    <property type="match status" value="1"/>
</dbReference>
<evidence type="ECO:0000256" key="3">
    <source>
        <dbReference type="ARBA" id="ARBA00008746"/>
    </source>
</evidence>
<comment type="similarity">
    <text evidence="3">Belongs to the cation transport ATPase (P-type) (TC 3.A.3) family. Type IIIB subfamily.</text>
</comment>
<dbReference type="InterPro" id="IPR036412">
    <property type="entry name" value="HAD-like_sf"/>
</dbReference>
<evidence type="ECO:0000256" key="17">
    <source>
        <dbReference type="ARBA" id="ARBA00047295"/>
    </source>
</evidence>
<evidence type="ECO:0000256" key="16">
    <source>
        <dbReference type="ARBA" id="ARBA00029806"/>
    </source>
</evidence>
<feature type="transmembrane region" description="Helical" evidence="18">
    <location>
        <begin position="263"/>
        <end position="283"/>
    </location>
</feature>
<dbReference type="SUPFAM" id="SSF56784">
    <property type="entry name" value="HAD-like"/>
    <property type="match status" value="1"/>
</dbReference>
<evidence type="ECO:0000256" key="7">
    <source>
        <dbReference type="ARBA" id="ARBA00022519"/>
    </source>
</evidence>
<dbReference type="Gene3D" id="3.40.1110.10">
    <property type="entry name" value="Calcium-transporting ATPase, cytoplasmic domain N"/>
    <property type="match status" value="1"/>
</dbReference>
<feature type="transmembrane region" description="Helical" evidence="18">
    <location>
        <begin position="289"/>
        <end position="314"/>
    </location>
</feature>
<comment type="subcellular location">
    <subcellularLocation>
        <location evidence="2">Cell inner membrane</location>
        <topology evidence="2">Multi-pass membrane protein</topology>
    </subcellularLocation>
</comment>
<feature type="transmembrane region" description="Helical" evidence="18">
    <location>
        <begin position="735"/>
        <end position="758"/>
    </location>
</feature>
<dbReference type="Proteomes" id="UP000236286">
    <property type="component" value="Unassembled WGS sequence"/>
</dbReference>
<organism evidence="20 21">
    <name type="scientific">Methylocella silvestris</name>
    <dbReference type="NCBI Taxonomy" id="199596"/>
    <lineage>
        <taxon>Bacteria</taxon>
        <taxon>Pseudomonadati</taxon>
        <taxon>Pseudomonadota</taxon>
        <taxon>Alphaproteobacteria</taxon>
        <taxon>Hyphomicrobiales</taxon>
        <taxon>Beijerinckiaceae</taxon>
        <taxon>Methylocella</taxon>
    </lineage>
</organism>
<evidence type="ECO:0000256" key="9">
    <source>
        <dbReference type="ARBA" id="ARBA00022692"/>
    </source>
</evidence>
<evidence type="ECO:0000256" key="4">
    <source>
        <dbReference type="ARBA" id="ARBA00012786"/>
    </source>
</evidence>
<accession>A0A2J7TEF2</accession>
<evidence type="ECO:0000256" key="10">
    <source>
        <dbReference type="ARBA" id="ARBA00022741"/>
    </source>
</evidence>
<dbReference type="InterPro" id="IPR044492">
    <property type="entry name" value="P_typ_ATPase_HD_dom"/>
</dbReference>
<dbReference type="InterPro" id="IPR018303">
    <property type="entry name" value="ATPase_P-typ_P_site"/>
</dbReference>